<accession>A0A923E5E3</accession>
<gene>
    <name evidence="1" type="ORF">HD592_001697</name>
</gene>
<comment type="caution">
    <text evidence="1">The sequence shown here is derived from an EMBL/GenBank/DDBJ whole genome shotgun (WGS) entry which is preliminary data.</text>
</comment>
<keyword evidence="2" id="KW-1185">Reference proteome</keyword>
<dbReference type="Proteomes" id="UP000617426">
    <property type="component" value="Unassembled WGS sequence"/>
</dbReference>
<protein>
    <submittedName>
        <fullName evidence="1">Macrodomain Ter protein organizer (MatP/YcbG family)</fullName>
    </submittedName>
</protein>
<proteinExistence type="predicted"/>
<name>A0A923E5E3_9ACTO</name>
<sequence>MQYSRKRYLDSKGIVTRPVYSQLEIPVWELLHEMKYKYGRTYSELISGAIVATYAAESEIYPTHPDAQSGQGEAGD</sequence>
<dbReference type="AlphaFoldDB" id="A0A923E5E3"/>
<dbReference type="EMBL" id="JACHMK010000001">
    <property type="protein sequence ID" value="MBB6335132.1"/>
    <property type="molecule type" value="Genomic_DNA"/>
</dbReference>
<evidence type="ECO:0000313" key="2">
    <source>
        <dbReference type="Proteomes" id="UP000617426"/>
    </source>
</evidence>
<evidence type="ECO:0000313" key="1">
    <source>
        <dbReference type="EMBL" id="MBB6335132.1"/>
    </source>
</evidence>
<dbReference type="RefSeq" id="WP_184453331.1">
    <property type="nucleotide sequence ID" value="NZ_JACHMK010000001.1"/>
</dbReference>
<organism evidence="1 2">
    <name type="scientific">Schaalia hyovaginalis</name>
    <dbReference type="NCBI Taxonomy" id="29316"/>
    <lineage>
        <taxon>Bacteria</taxon>
        <taxon>Bacillati</taxon>
        <taxon>Actinomycetota</taxon>
        <taxon>Actinomycetes</taxon>
        <taxon>Actinomycetales</taxon>
        <taxon>Actinomycetaceae</taxon>
        <taxon>Schaalia</taxon>
    </lineage>
</organism>
<reference evidence="1" key="1">
    <citation type="submission" date="2020-08" db="EMBL/GenBank/DDBJ databases">
        <title>Sequencing the genomes of 1000 actinobacteria strains.</title>
        <authorList>
            <person name="Klenk H.-P."/>
        </authorList>
    </citation>
    <scope>NUCLEOTIDE SEQUENCE</scope>
    <source>
        <strain evidence="1">DSM 10695</strain>
    </source>
</reference>